<dbReference type="Gene3D" id="2.40.70.10">
    <property type="entry name" value="Acid Proteases"/>
    <property type="match status" value="2"/>
</dbReference>
<evidence type="ECO:0000256" key="1">
    <source>
        <dbReference type="ARBA" id="ARBA00007447"/>
    </source>
</evidence>
<accession>A0ABR0VD79</accession>
<dbReference type="InterPro" id="IPR051708">
    <property type="entry name" value="Plant_Aspart_Prot_A1"/>
</dbReference>
<dbReference type="PANTHER" id="PTHR47967">
    <property type="entry name" value="OS07G0603500 PROTEIN-RELATED"/>
    <property type="match status" value="1"/>
</dbReference>
<keyword evidence="4" id="KW-0378">Hydrolase</keyword>
<keyword evidence="8" id="KW-1185">Reference proteome</keyword>
<evidence type="ECO:0000259" key="6">
    <source>
        <dbReference type="PROSITE" id="PS51767"/>
    </source>
</evidence>
<dbReference type="InterPro" id="IPR034161">
    <property type="entry name" value="Pepsin-like_plant"/>
</dbReference>
<proteinExistence type="inferred from homology"/>
<name>A0ABR0VD79_REHGL</name>
<comment type="similarity">
    <text evidence="1">Belongs to the peptidase A1 family.</text>
</comment>
<evidence type="ECO:0000256" key="2">
    <source>
        <dbReference type="ARBA" id="ARBA00022670"/>
    </source>
</evidence>
<comment type="caution">
    <text evidence="7">The sequence shown here is derived from an EMBL/GenBank/DDBJ whole genome shotgun (WGS) entry which is preliminary data.</text>
</comment>
<gene>
    <name evidence="7" type="ORF">DH2020_034152</name>
</gene>
<reference evidence="7 8" key="1">
    <citation type="journal article" date="2021" name="Comput. Struct. Biotechnol. J.">
        <title>De novo genome assembly of the potent medicinal plant Rehmannia glutinosa using nanopore technology.</title>
        <authorList>
            <person name="Ma L."/>
            <person name="Dong C."/>
            <person name="Song C."/>
            <person name="Wang X."/>
            <person name="Zheng X."/>
            <person name="Niu Y."/>
            <person name="Chen S."/>
            <person name="Feng W."/>
        </authorList>
    </citation>
    <scope>NUCLEOTIDE SEQUENCE [LARGE SCALE GENOMIC DNA]</scope>
    <source>
        <strain evidence="7">DH-2019</strain>
    </source>
</reference>
<evidence type="ECO:0000256" key="3">
    <source>
        <dbReference type="ARBA" id="ARBA00022750"/>
    </source>
</evidence>
<keyword evidence="2" id="KW-0645">Protease</keyword>
<dbReference type="PROSITE" id="PS51767">
    <property type="entry name" value="PEPTIDASE_A1"/>
    <property type="match status" value="1"/>
</dbReference>
<keyword evidence="5" id="KW-0325">Glycoprotein</keyword>
<dbReference type="PANTHER" id="PTHR47967:SF123">
    <property type="entry name" value="ASPARTIC PROTEINASE NEPENTHESIN-1-LIKE"/>
    <property type="match status" value="1"/>
</dbReference>
<dbReference type="InterPro" id="IPR021109">
    <property type="entry name" value="Peptidase_aspartic_dom_sf"/>
</dbReference>
<dbReference type="InterPro" id="IPR032861">
    <property type="entry name" value="TAXi_N"/>
</dbReference>
<dbReference type="CDD" id="cd05476">
    <property type="entry name" value="pepsin_A_like_plant"/>
    <property type="match status" value="1"/>
</dbReference>
<evidence type="ECO:0000256" key="5">
    <source>
        <dbReference type="ARBA" id="ARBA00023180"/>
    </source>
</evidence>
<dbReference type="Proteomes" id="UP001318860">
    <property type="component" value="Unassembled WGS sequence"/>
</dbReference>
<dbReference type="SUPFAM" id="SSF50630">
    <property type="entry name" value="Acid proteases"/>
    <property type="match status" value="1"/>
</dbReference>
<feature type="domain" description="Peptidase A1" evidence="6">
    <location>
        <begin position="103"/>
        <end position="443"/>
    </location>
</feature>
<keyword evidence="3" id="KW-0064">Aspartyl protease</keyword>
<organism evidence="7 8">
    <name type="scientific">Rehmannia glutinosa</name>
    <name type="common">Chinese foxglove</name>
    <dbReference type="NCBI Taxonomy" id="99300"/>
    <lineage>
        <taxon>Eukaryota</taxon>
        <taxon>Viridiplantae</taxon>
        <taxon>Streptophyta</taxon>
        <taxon>Embryophyta</taxon>
        <taxon>Tracheophyta</taxon>
        <taxon>Spermatophyta</taxon>
        <taxon>Magnoliopsida</taxon>
        <taxon>eudicotyledons</taxon>
        <taxon>Gunneridae</taxon>
        <taxon>Pentapetalae</taxon>
        <taxon>asterids</taxon>
        <taxon>lamiids</taxon>
        <taxon>Lamiales</taxon>
        <taxon>Orobanchaceae</taxon>
        <taxon>Rehmannieae</taxon>
        <taxon>Rehmannia</taxon>
    </lineage>
</organism>
<dbReference type="InterPro" id="IPR033121">
    <property type="entry name" value="PEPTIDASE_A1"/>
</dbReference>
<dbReference type="EMBL" id="JABTTQ020001283">
    <property type="protein sequence ID" value="KAK6132086.1"/>
    <property type="molecule type" value="Genomic_DNA"/>
</dbReference>
<sequence>MAQTITMAIIFVVFNLFSLHFLQSIALISSGFSLKLTHRDSPHSPLYQPNLSNFERFIKNVDISKTRAFYFEKRSETIDEGRKTRKLKNESFQLPLIYHEPLFTVELGLGTPVVKRNLIFDTGSGLTWTQCKPCVRCFKQNQPLFDVRKSRSYKMVAKKDKLSKRFTCNIFGCFYYVQYYSGQISAGIASFETFAFQTTKGNYRNVPGLVFGCGTINQGSFGSTNAVSGIFGLDKEPVSFARQLGGLMKDRFSYCLPELDSTAVKDSYLRFGDEATKRNTTNATQSTPFLKTNRNEIFYLLNLTEISINGQKLGLTEDTFPGGCVIDSGSSISLLNTKAFTAVKNSFDGYFSKFKNVRRIVRKTMPEGFVCYTRPTGFTEFPNMTFHFQGGDFRVPSGNLFMFQRRFFCLAMLESEKVTILGAYQQQNVRILYDLKDEMLSFASEDCSKDAAA</sequence>
<dbReference type="Pfam" id="PF14541">
    <property type="entry name" value="TAXi_C"/>
    <property type="match status" value="1"/>
</dbReference>
<dbReference type="InterPro" id="IPR032799">
    <property type="entry name" value="TAXi_C"/>
</dbReference>
<dbReference type="Pfam" id="PF14543">
    <property type="entry name" value="TAXi_N"/>
    <property type="match status" value="1"/>
</dbReference>
<evidence type="ECO:0000313" key="8">
    <source>
        <dbReference type="Proteomes" id="UP001318860"/>
    </source>
</evidence>
<evidence type="ECO:0000256" key="4">
    <source>
        <dbReference type="ARBA" id="ARBA00022801"/>
    </source>
</evidence>
<protein>
    <recommendedName>
        <fullName evidence="6">Peptidase A1 domain-containing protein</fullName>
    </recommendedName>
</protein>
<evidence type="ECO:0000313" key="7">
    <source>
        <dbReference type="EMBL" id="KAK6132086.1"/>
    </source>
</evidence>